<feature type="compositionally biased region" description="Acidic residues" evidence="1">
    <location>
        <begin position="601"/>
        <end position="620"/>
    </location>
</feature>
<organism evidence="2 3">
    <name type="scientific">Lentinula lateritia</name>
    <dbReference type="NCBI Taxonomy" id="40482"/>
    <lineage>
        <taxon>Eukaryota</taxon>
        <taxon>Fungi</taxon>
        <taxon>Dikarya</taxon>
        <taxon>Basidiomycota</taxon>
        <taxon>Agaricomycotina</taxon>
        <taxon>Agaricomycetes</taxon>
        <taxon>Agaricomycetidae</taxon>
        <taxon>Agaricales</taxon>
        <taxon>Marasmiineae</taxon>
        <taxon>Omphalotaceae</taxon>
        <taxon>Lentinula</taxon>
    </lineage>
</organism>
<comment type="caution">
    <text evidence="2">The sequence shown here is derived from an EMBL/GenBank/DDBJ whole genome shotgun (WGS) entry which is preliminary data.</text>
</comment>
<evidence type="ECO:0000313" key="3">
    <source>
        <dbReference type="Proteomes" id="UP001150217"/>
    </source>
</evidence>
<feature type="region of interest" description="Disordered" evidence="1">
    <location>
        <begin position="511"/>
        <end position="674"/>
    </location>
</feature>
<dbReference type="SUPFAM" id="SSF52113">
    <property type="entry name" value="BRCT domain"/>
    <property type="match status" value="1"/>
</dbReference>
<dbReference type="InterPro" id="IPR047249">
    <property type="entry name" value="BRCT_p53bp1-like_rpt1"/>
</dbReference>
<dbReference type="Gene3D" id="3.40.50.10190">
    <property type="entry name" value="BRCT domain"/>
    <property type="match status" value="1"/>
</dbReference>
<protein>
    <recommendedName>
        <fullName evidence="4">BRCT domain-containing protein</fullName>
    </recommendedName>
</protein>
<keyword evidence="3" id="KW-1185">Reference proteome</keyword>
<feature type="compositionally biased region" description="Polar residues" evidence="1">
    <location>
        <begin position="539"/>
        <end position="550"/>
    </location>
</feature>
<feature type="region of interest" description="Disordered" evidence="1">
    <location>
        <begin position="322"/>
        <end position="424"/>
    </location>
</feature>
<feature type="compositionally biased region" description="Low complexity" evidence="1">
    <location>
        <begin position="250"/>
        <end position="267"/>
    </location>
</feature>
<feature type="compositionally biased region" description="Basic and acidic residues" evidence="1">
    <location>
        <begin position="528"/>
        <end position="538"/>
    </location>
</feature>
<feature type="compositionally biased region" description="Polar residues" evidence="1">
    <location>
        <begin position="409"/>
        <end position="424"/>
    </location>
</feature>
<feature type="compositionally biased region" description="Polar residues" evidence="1">
    <location>
        <begin position="343"/>
        <end position="354"/>
    </location>
</feature>
<feature type="compositionally biased region" description="Low complexity" evidence="1">
    <location>
        <begin position="448"/>
        <end position="458"/>
    </location>
</feature>
<evidence type="ECO:0008006" key="4">
    <source>
        <dbReference type="Google" id="ProtNLM"/>
    </source>
</evidence>
<dbReference type="EMBL" id="JANVFT010000018">
    <property type="protein sequence ID" value="KAJ4498018.1"/>
    <property type="molecule type" value="Genomic_DNA"/>
</dbReference>
<name>A0ABQ8VNQ4_9AGAR</name>
<evidence type="ECO:0000313" key="2">
    <source>
        <dbReference type="EMBL" id="KAJ4498018.1"/>
    </source>
</evidence>
<feature type="compositionally biased region" description="Basic and acidic residues" evidence="1">
    <location>
        <begin position="76"/>
        <end position="100"/>
    </location>
</feature>
<proteinExistence type="predicted"/>
<dbReference type="CDD" id="cd04508">
    <property type="entry name" value="Tudor_SF"/>
    <property type="match status" value="1"/>
</dbReference>
<accession>A0ABQ8VNQ4</accession>
<dbReference type="Gene3D" id="2.30.30.140">
    <property type="match status" value="1"/>
</dbReference>
<feature type="compositionally biased region" description="Polar residues" evidence="1">
    <location>
        <begin position="108"/>
        <end position="122"/>
    </location>
</feature>
<feature type="compositionally biased region" description="Basic residues" evidence="1">
    <location>
        <begin position="587"/>
        <end position="596"/>
    </location>
</feature>
<gene>
    <name evidence="2" type="ORF">C8R41DRAFT_865164</name>
</gene>
<dbReference type="CDD" id="cd17745">
    <property type="entry name" value="BRCT_p53bp1_rpt1"/>
    <property type="match status" value="1"/>
</dbReference>
<dbReference type="Proteomes" id="UP001150217">
    <property type="component" value="Unassembled WGS sequence"/>
</dbReference>
<evidence type="ECO:0000256" key="1">
    <source>
        <dbReference type="SAM" id="MobiDB-lite"/>
    </source>
</evidence>
<feature type="region of interest" description="Disordered" evidence="1">
    <location>
        <begin position="19"/>
        <end position="270"/>
    </location>
</feature>
<feature type="compositionally biased region" description="Polar residues" evidence="1">
    <location>
        <begin position="196"/>
        <end position="222"/>
    </location>
</feature>
<reference evidence="2" key="1">
    <citation type="submission" date="2022-08" db="EMBL/GenBank/DDBJ databases">
        <title>A Global Phylogenomic Analysis of the Shiitake Genus Lentinula.</title>
        <authorList>
            <consortium name="DOE Joint Genome Institute"/>
            <person name="Sierra-Patev S."/>
            <person name="Min B."/>
            <person name="Naranjo-Ortiz M."/>
            <person name="Looney B."/>
            <person name="Konkel Z."/>
            <person name="Slot J.C."/>
            <person name="Sakamoto Y."/>
            <person name="Steenwyk J.L."/>
            <person name="Rokas A."/>
            <person name="Carro J."/>
            <person name="Camarero S."/>
            <person name="Ferreira P."/>
            <person name="Molpeceres G."/>
            <person name="Ruiz-Duenas F.J."/>
            <person name="Serrano A."/>
            <person name="Henrissat B."/>
            <person name="Drula E."/>
            <person name="Hughes K.W."/>
            <person name="Mata J.L."/>
            <person name="Ishikawa N.K."/>
            <person name="Vargas-Isla R."/>
            <person name="Ushijima S."/>
            <person name="Smith C.A."/>
            <person name="Ahrendt S."/>
            <person name="Andreopoulos W."/>
            <person name="He G."/>
            <person name="Labutti K."/>
            <person name="Lipzen A."/>
            <person name="Ng V."/>
            <person name="Riley R."/>
            <person name="Sandor L."/>
            <person name="Barry K."/>
            <person name="Martinez A.T."/>
            <person name="Xiao Y."/>
            <person name="Gibbons J.G."/>
            <person name="Terashima K."/>
            <person name="Grigoriev I.V."/>
            <person name="Hibbett D.S."/>
        </authorList>
    </citation>
    <scope>NUCLEOTIDE SEQUENCE</scope>
    <source>
        <strain evidence="2">RHP3577 ss4</strain>
    </source>
</reference>
<feature type="region of interest" description="Disordered" evidence="1">
    <location>
        <begin position="437"/>
        <end position="486"/>
    </location>
</feature>
<dbReference type="InterPro" id="IPR036420">
    <property type="entry name" value="BRCT_dom_sf"/>
</dbReference>
<sequence length="1116" mass="122447">MLDCNETGESQTSQELAKLLANENPGTLAEESQVSDELSTKYEPSDPAQSEHYSPRRQYSLLGLGQGGPMSQTQHFSDDVEEGTHGSQKENHHSSTELESSKLGPNHPCSSNENAFTWSKKSPNAHPGPHEPSESLQRLSVSLERRDESSVEATGDVPSPPSQFPSERPESEMICSDFGVSSPERLDGIREALSNHLATPSSRGVDSQSQNSDKASQFSEIGSQDDEPQAQVVPEYDMDVLRQMENELYPDSQSQATQSTQPAASSDDNVVITDKDWANFTGIQVPPHRRHRYLASAKEGAAIAAVRNDTFYDGYDSSAPPLHDGFMRQFPAGMPDPGDSDQETQPATQPAESSQPEDEWVPPVQFPAGHGSTSQEEGAATQIVEAQDVATQIMDDSTVNSDVVKPGSVSHSVTPGPQPPVRTTFTRTKSPISALEIVPDSEPPVPSPVKSTKRSSSVHAVTPPRQVFDTRAIKQPIGTHPQPMEVDEVDEVEIPLAAVVKSGMKKVVNVKGCPPAAQMPPPPPKRSTKAEETHRDNQNQEMTATVTRIRTSSKRKATPATETVKDESSKKKGRVTKAKTTVPPARRSTRPTRNRRSLVESDSDGDIDDEIVLIKEEDDVTVSGDGVDMTPSPSAAGESHRKRKRSVATSVPRKALKKEHTQTPANHAPRLHSTASVNGKNTIRVASLRVLVLYPDGYWYPGTVREFQTPDSYKILYDDDSAGWAKTGSMRQLELRVGDEVMDSKTKKSGTVSEVKEDIIVVSGSGITFDLTYRYLRIPCDKVEAQWSDRELTLGVLAGIHDTSRQSALPEGADSFLRGCGIIITSNPNALQWNKEKNEILAAMIENGATLIEDWSDALQTSGTYIYDKGKGKKGKGKDTGNRNPKSWKITKEQARWFEDPDEGSIQRVFVLADAVCQKPKYLIALALGVPCLSTNWMTDSLQNRDAKEWSSYLLPKGIDNYTSQNVRLSQSVNLDWGMMPEHLTNIMDNPYAQKLFSGSSVLCVGDDYIPEQHEERMSANNYDDHGLGALRIVTNRSKITSGVPLIILAMGASQVTAVANLQDASKDEHFDYVLFKDPKWNSKFPAPKEGTIYASWSWAKQSLIRGQMLPLPENN</sequence>